<keyword evidence="7" id="KW-1185">Reference proteome</keyword>
<dbReference type="PANTHER" id="PTHR30011">
    <property type="entry name" value="ALKANESULFONATE MONOOXYGENASE-RELATED"/>
    <property type="match status" value="1"/>
</dbReference>
<comment type="similarity">
    <text evidence="5">Belongs to the NtaA/SnaA/DszA monooxygenase family.</text>
</comment>
<dbReference type="InterPro" id="IPR016215">
    <property type="entry name" value="NTA_MOA"/>
</dbReference>
<dbReference type="InterPro" id="IPR051260">
    <property type="entry name" value="Diverse_substr_monoxygenases"/>
</dbReference>
<dbReference type="RefSeq" id="WP_070386605.1">
    <property type="nucleotide sequence ID" value="NZ_JAECSB010000028.1"/>
</dbReference>
<dbReference type="AlphaFoldDB" id="A0A1F2PQV0"/>
<evidence type="ECO:0000256" key="1">
    <source>
        <dbReference type="ARBA" id="ARBA00022630"/>
    </source>
</evidence>
<dbReference type="SUPFAM" id="SSF51679">
    <property type="entry name" value="Bacterial luciferase-like"/>
    <property type="match status" value="1"/>
</dbReference>
<evidence type="ECO:0000313" key="7">
    <source>
        <dbReference type="Proteomes" id="UP000627573"/>
    </source>
</evidence>
<organism evidence="6 7">
    <name type="scientific">Rhodococcus erythropolis</name>
    <name type="common">Arthrobacter picolinophilus</name>
    <dbReference type="NCBI Taxonomy" id="1833"/>
    <lineage>
        <taxon>Bacteria</taxon>
        <taxon>Bacillati</taxon>
        <taxon>Actinomycetota</taxon>
        <taxon>Actinomycetes</taxon>
        <taxon>Mycobacteriales</taxon>
        <taxon>Nocardiaceae</taxon>
        <taxon>Rhodococcus</taxon>
        <taxon>Rhodococcus erythropolis group</taxon>
    </lineage>
</organism>
<dbReference type="Pfam" id="PF00296">
    <property type="entry name" value="Bac_luciferase"/>
    <property type="match status" value="1"/>
</dbReference>
<evidence type="ECO:0000256" key="5">
    <source>
        <dbReference type="ARBA" id="ARBA00033748"/>
    </source>
</evidence>
<dbReference type="InterPro" id="IPR036661">
    <property type="entry name" value="Luciferase-like_sf"/>
</dbReference>
<reference evidence="6 7" key="1">
    <citation type="submission" date="2020-12" db="EMBL/GenBank/DDBJ databases">
        <title>Draft genome sequence of furan degrading bacterial strain FUR100.</title>
        <authorList>
            <person name="Woiski C."/>
        </authorList>
    </citation>
    <scope>NUCLEOTIDE SEQUENCE [LARGE SCALE GENOMIC DNA]</scope>
    <source>
        <strain evidence="6 7">FUR100</strain>
    </source>
</reference>
<sequence length="372" mass="39617">MSERSSGAFLVGLEFEGTGAHPYSWRREDSRAEDLFTPSYWVDLVTAADRGGVDLAFLPDSFGLQSEGQHAVRGRLEAVATAARLSAVTSRIGLIPTATVTHTEPFHISKAVASIDYSSAGRAGWQVAVSDTAEQASLFGRKAVQGPESAWEEASEAVEVVSRLWDSWEDDAEIRDAASGRFIDRDKLHYIDFEGKNFSVKGPSITPRSPQGQPLIAVDASRPEARELAVARGDLIRISATDLGEANATAKLVHANAAALGRSVRVLLDVDVLLGADRGAADDALAELEEWAGAPYAPHSLFYRGDSAGLTVLLREIGGLAGVDGVVLRPLALAAAVEKIAADVVPNLNPRPTTGPTLRERLGFELPVNQFA</sequence>
<evidence type="ECO:0000256" key="2">
    <source>
        <dbReference type="ARBA" id="ARBA00022643"/>
    </source>
</evidence>
<dbReference type="PANTHER" id="PTHR30011:SF16">
    <property type="entry name" value="C2H2 FINGER DOMAIN TRANSCRIPTION FACTOR (EUROFUNG)-RELATED"/>
    <property type="match status" value="1"/>
</dbReference>
<dbReference type="EMBL" id="JAECSB010000028">
    <property type="protein sequence ID" value="MBH5142360.1"/>
    <property type="molecule type" value="Genomic_DNA"/>
</dbReference>
<dbReference type="GO" id="GO:0004497">
    <property type="term" value="F:monooxygenase activity"/>
    <property type="evidence" value="ECO:0007669"/>
    <property type="project" value="UniProtKB-KW"/>
</dbReference>
<name>A0A1F2PQV0_RHOER</name>
<comment type="caution">
    <text evidence="6">The sequence shown here is derived from an EMBL/GenBank/DDBJ whole genome shotgun (WGS) entry which is preliminary data.</text>
</comment>
<dbReference type="PIRSF" id="PIRSF000337">
    <property type="entry name" value="NTA_MOA"/>
    <property type="match status" value="1"/>
</dbReference>
<protein>
    <submittedName>
        <fullName evidence="6">LLM class flavin-dependent oxidoreductase</fullName>
    </submittedName>
</protein>
<dbReference type="Gene3D" id="3.20.20.30">
    <property type="entry name" value="Luciferase-like domain"/>
    <property type="match status" value="1"/>
</dbReference>
<keyword evidence="3" id="KW-0560">Oxidoreductase</keyword>
<keyword evidence="2" id="KW-0288">FMN</keyword>
<proteinExistence type="inferred from homology"/>
<dbReference type="GO" id="GO:0016705">
    <property type="term" value="F:oxidoreductase activity, acting on paired donors, with incorporation or reduction of molecular oxygen"/>
    <property type="evidence" value="ECO:0007669"/>
    <property type="project" value="InterPro"/>
</dbReference>
<keyword evidence="4" id="KW-0503">Monooxygenase</keyword>
<dbReference type="InterPro" id="IPR011251">
    <property type="entry name" value="Luciferase-like_dom"/>
</dbReference>
<accession>A0A1F2PQV0</accession>
<dbReference type="Proteomes" id="UP000627573">
    <property type="component" value="Unassembled WGS sequence"/>
</dbReference>
<evidence type="ECO:0000256" key="3">
    <source>
        <dbReference type="ARBA" id="ARBA00023002"/>
    </source>
</evidence>
<keyword evidence="1" id="KW-0285">Flavoprotein</keyword>
<gene>
    <name evidence="6" type="ORF">I3517_06995</name>
</gene>
<evidence type="ECO:0000313" key="6">
    <source>
        <dbReference type="EMBL" id="MBH5142360.1"/>
    </source>
</evidence>
<evidence type="ECO:0000256" key="4">
    <source>
        <dbReference type="ARBA" id="ARBA00023033"/>
    </source>
</evidence>